<accession>A0A927CKS5</accession>
<evidence type="ECO:0000256" key="4">
    <source>
        <dbReference type="ARBA" id="ARBA00023163"/>
    </source>
</evidence>
<dbReference type="RefSeq" id="WP_190862298.1">
    <property type="nucleotide sequence ID" value="NZ_JACXIY010000016.1"/>
</dbReference>
<evidence type="ECO:0000313" key="7">
    <source>
        <dbReference type="Proteomes" id="UP000632125"/>
    </source>
</evidence>
<dbReference type="EMBL" id="JACXIY010000016">
    <property type="protein sequence ID" value="MBD2869864.1"/>
    <property type="molecule type" value="Genomic_DNA"/>
</dbReference>
<evidence type="ECO:0000313" key="6">
    <source>
        <dbReference type="EMBL" id="MBD2869864.1"/>
    </source>
</evidence>
<dbReference type="Gene3D" id="3.40.190.290">
    <property type="match status" value="1"/>
</dbReference>
<feature type="domain" description="HTH lysR-type" evidence="5">
    <location>
        <begin position="1"/>
        <end position="58"/>
    </location>
</feature>
<name>A0A927CKS5_9BACL</name>
<dbReference type="CDD" id="cd05466">
    <property type="entry name" value="PBP2_LTTR_substrate"/>
    <property type="match status" value="1"/>
</dbReference>
<dbReference type="PANTHER" id="PTHR30419:SF24">
    <property type="entry name" value="HTH-TYPE TRANSCRIPTIONAL REGULATOR CZCR"/>
    <property type="match status" value="1"/>
</dbReference>
<dbReference type="GO" id="GO:0005829">
    <property type="term" value="C:cytosol"/>
    <property type="evidence" value="ECO:0007669"/>
    <property type="project" value="TreeGrafter"/>
</dbReference>
<sequence length="302" mass="33718">MNLMKYEIFCKAVELDSLTKAGERLNLTQSAVSHAIASLERDIGLTLLRRNRSGVRLTNSGERLIGHFREMLQAREKLEQEIAAIKGVERGSVTIGTFSSVSIHWLPGILKLFRERHPLIEVKLMDGNYDEIERSIASGVCDFGFVNLPVSEALQTVPLHKDRMVCLLPPGHPLCREPLIRIEQLVNEPFIMPIAGCDNDVLRIFSRYKLAPAIRYELEDDQAIVAMVRNGFGISILPELILTGLPGDFCIRPLEGEHHRTIGLAAVSFRDNSPAAKKMTACVEQWVADYGRASESGMDAER</sequence>
<keyword evidence="7" id="KW-1185">Reference proteome</keyword>
<dbReference type="SUPFAM" id="SSF53850">
    <property type="entry name" value="Periplasmic binding protein-like II"/>
    <property type="match status" value="1"/>
</dbReference>
<keyword evidence="4" id="KW-0804">Transcription</keyword>
<reference evidence="6" key="1">
    <citation type="submission" date="2020-09" db="EMBL/GenBank/DDBJ databases">
        <title>A novel bacterium of genus Paenibacillus, isolated from South China Sea.</title>
        <authorList>
            <person name="Huang H."/>
            <person name="Mo K."/>
            <person name="Hu Y."/>
        </authorList>
    </citation>
    <scope>NUCLEOTIDE SEQUENCE</scope>
    <source>
        <strain evidence="6">IB182493</strain>
    </source>
</reference>
<dbReference type="FunFam" id="1.10.10.10:FF:000001">
    <property type="entry name" value="LysR family transcriptional regulator"/>
    <property type="match status" value="1"/>
</dbReference>
<evidence type="ECO:0000256" key="2">
    <source>
        <dbReference type="ARBA" id="ARBA00023015"/>
    </source>
</evidence>
<dbReference type="InterPro" id="IPR036390">
    <property type="entry name" value="WH_DNA-bd_sf"/>
</dbReference>
<dbReference type="Pfam" id="PF00126">
    <property type="entry name" value="HTH_1"/>
    <property type="match status" value="1"/>
</dbReference>
<dbReference type="Gene3D" id="1.10.10.10">
    <property type="entry name" value="Winged helix-like DNA-binding domain superfamily/Winged helix DNA-binding domain"/>
    <property type="match status" value="1"/>
</dbReference>
<evidence type="ECO:0000256" key="1">
    <source>
        <dbReference type="ARBA" id="ARBA00009437"/>
    </source>
</evidence>
<proteinExistence type="inferred from homology"/>
<dbReference type="InterPro" id="IPR036388">
    <property type="entry name" value="WH-like_DNA-bd_sf"/>
</dbReference>
<dbReference type="Proteomes" id="UP000632125">
    <property type="component" value="Unassembled WGS sequence"/>
</dbReference>
<dbReference type="GO" id="GO:0003677">
    <property type="term" value="F:DNA binding"/>
    <property type="evidence" value="ECO:0007669"/>
    <property type="project" value="UniProtKB-KW"/>
</dbReference>
<dbReference type="Pfam" id="PF03466">
    <property type="entry name" value="LysR_substrate"/>
    <property type="match status" value="1"/>
</dbReference>
<comment type="similarity">
    <text evidence="1">Belongs to the LysR transcriptional regulatory family.</text>
</comment>
<comment type="caution">
    <text evidence="6">The sequence shown here is derived from an EMBL/GenBank/DDBJ whole genome shotgun (WGS) entry which is preliminary data.</text>
</comment>
<keyword evidence="2" id="KW-0805">Transcription regulation</keyword>
<dbReference type="PANTHER" id="PTHR30419">
    <property type="entry name" value="HTH-TYPE TRANSCRIPTIONAL REGULATOR YBHD"/>
    <property type="match status" value="1"/>
</dbReference>
<dbReference type="SUPFAM" id="SSF46785">
    <property type="entry name" value="Winged helix' DNA-binding domain"/>
    <property type="match status" value="1"/>
</dbReference>
<protein>
    <submittedName>
        <fullName evidence="6">LysR family transcriptional regulator</fullName>
    </submittedName>
</protein>
<dbReference type="PROSITE" id="PS50931">
    <property type="entry name" value="HTH_LYSR"/>
    <property type="match status" value="1"/>
</dbReference>
<dbReference type="AlphaFoldDB" id="A0A927CKS5"/>
<evidence type="ECO:0000259" key="5">
    <source>
        <dbReference type="PROSITE" id="PS50931"/>
    </source>
</evidence>
<gene>
    <name evidence="6" type="ORF">IDH41_14835</name>
</gene>
<dbReference type="InterPro" id="IPR050950">
    <property type="entry name" value="HTH-type_LysR_regulators"/>
</dbReference>
<dbReference type="InterPro" id="IPR005119">
    <property type="entry name" value="LysR_subst-bd"/>
</dbReference>
<evidence type="ECO:0000256" key="3">
    <source>
        <dbReference type="ARBA" id="ARBA00023125"/>
    </source>
</evidence>
<keyword evidence="3" id="KW-0238">DNA-binding</keyword>
<dbReference type="GO" id="GO:0003700">
    <property type="term" value="F:DNA-binding transcription factor activity"/>
    <property type="evidence" value="ECO:0007669"/>
    <property type="project" value="InterPro"/>
</dbReference>
<organism evidence="6 7">
    <name type="scientific">Paenibacillus arenilitoris</name>
    <dbReference type="NCBI Taxonomy" id="2772299"/>
    <lineage>
        <taxon>Bacteria</taxon>
        <taxon>Bacillati</taxon>
        <taxon>Bacillota</taxon>
        <taxon>Bacilli</taxon>
        <taxon>Bacillales</taxon>
        <taxon>Paenibacillaceae</taxon>
        <taxon>Paenibacillus</taxon>
    </lineage>
</organism>
<dbReference type="PRINTS" id="PR00039">
    <property type="entry name" value="HTHLYSR"/>
</dbReference>
<dbReference type="InterPro" id="IPR000847">
    <property type="entry name" value="LysR_HTH_N"/>
</dbReference>